<dbReference type="InterPro" id="IPR036388">
    <property type="entry name" value="WH-like_DNA-bd_sf"/>
</dbReference>
<keyword evidence="4 10" id="KW-0489">Methyltransferase</keyword>
<evidence type="ECO:0000259" key="9">
    <source>
        <dbReference type="Pfam" id="PF01035"/>
    </source>
</evidence>
<comment type="catalytic activity">
    <reaction evidence="8">
        <text>a 6-O-methyl-2'-deoxyguanosine in DNA + L-cysteinyl-[protein] = S-methyl-L-cysteinyl-[protein] + a 2'-deoxyguanosine in DNA</text>
        <dbReference type="Rhea" id="RHEA:24000"/>
        <dbReference type="Rhea" id="RHEA-COMP:10131"/>
        <dbReference type="Rhea" id="RHEA-COMP:10132"/>
        <dbReference type="Rhea" id="RHEA-COMP:11367"/>
        <dbReference type="Rhea" id="RHEA-COMP:11368"/>
        <dbReference type="ChEBI" id="CHEBI:29950"/>
        <dbReference type="ChEBI" id="CHEBI:82612"/>
        <dbReference type="ChEBI" id="CHEBI:85445"/>
        <dbReference type="ChEBI" id="CHEBI:85448"/>
        <dbReference type="EC" id="2.1.1.63"/>
    </reaction>
</comment>
<dbReference type="GO" id="GO:0032259">
    <property type="term" value="P:methylation"/>
    <property type="evidence" value="ECO:0007669"/>
    <property type="project" value="UniProtKB-KW"/>
</dbReference>
<evidence type="ECO:0000256" key="5">
    <source>
        <dbReference type="ARBA" id="ARBA00022679"/>
    </source>
</evidence>
<dbReference type="PANTHER" id="PTHR10815:SF13">
    <property type="entry name" value="METHYLATED-DNA--PROTEIN-CYSTEINE METHYLTRANSFERASE"/>
    <property type="match status" value="1"/>
</dbReference>
<reference evidence="10 11" key="1">
    <citation type="submission" date="2016-10" db="EMBL/GenBank/DDBJ databases">
        <authorList>
            <person name="de Groot N.N."/>
        </authorList>
    </citation>
    <scope>NUCLEOTIDE SEQUENCE [LARGE SCALE GENOMIC DNA]</scope>
    <source>
        <strain evidence="10 11">CPCC 201354</strain>
    </source>
</reference>
<evidence type="ECO:0000313" key="11">
    <source>
        <dbReference type="Proteomes" id="UP000198923"/>
    </source>
</evidence>
<dbReference type="InterPro" id="IPR014048">
    <property type="entry name" value="MethylDNA_cys_MeTrfase_DNA-bd"/>
</dbReference>
<dbReference type="PANTHER" id="PTHR10815">
    <property type="entry name" value="METHYLATED-DNA--PROTEIN-CYSTEINE METHYLTRANSFERASE"/>
    <property type="match status" value="1"/>
</dbReference>
<dbReference type="AlphaFoldDB" id="A0A1G8FU40"/>
<keyword evidence="6" id="KW-0227">DNA damage</keyword>
<dbReference type="GO" id="GO:0006281">
    <property type="term" value="P:DNA repair"/>
    <property type="evidence" value="ECO:0007669"/>
    <property type="project" value="UniProtKB-KW"/>
</dbReference>
<comment type="similarity">
    <text evidence="2">Belongs to the MGMT family.</text>
</comment>
<feature type="domain" description="Methylated-DNA-[protein]-cysteine S-methyltransferase DNA binding" evidence="9">
    <location>
        <begin position="105"/>
        <end position="184"/>
    </location>
</feature>
<evidence type="ECO:0000256" key="8">
    <source>
        <dbReference type="ARBA" id="ARBA00049348"/>
    </source>
</evidence>
<dbReference type="EMBL" id="FNCN01000024">
    <property type="protein sequence ID" value="SDH85496.1"/>
    <property type="molecule type" value="Genomic_DNA"/>
</dbReference>
<comment type="catalytic activity">
    <reaction evidence="1">
        <text>a 4-O-methyl-thymidine in DNA + L-cysteinyl-[protein] = a thymidine in DNA + S-methyl-L-cysteinyl-[protein]</text>
        <dbReference type="Rhea" id="RHEA:53428"/>
        <dbReference type="Rhea" id="RHEA-COMP:10131"/>
        <dbReference type="Rhea" id="RHEA-COMP:10132"/>
        <dbReference type="Rhea" id="RHEA-COMP:13555"/>
        <dbReference type="Rhea" id="RHEA-COMP:13556"/>
        <dbReference type="ChEBI" id="CHEBI:29950"/>
        <dbReference type="ChEBI" id="CHEBI:82612"/>
        <dbReference type="ChEBI" id="CHEBI:137386"/>
        <dbReference type="ChEBI" id="CHEBI:137387"/>
        <dbReference type="EC" id="2.1.1.63"/>
    </reaction>
</comment>
<evidence type="ECO:0000256" key="7">
    <source>
        <dbReference type="ARBA" id="ARBA00023204"/>
    </source>
</evidence>
<keyword evidence="5 10" id="KW-0808">Transferase</keyword>
<name>A0A1G8FU40_9ACTN</name>
<keyword evidence="11" id="KW-1185">Reference proteome</keyword>
<dbReference type="PROSITE" id="PS00374">
    <property type="entry name" value="MGMT"/>
    <property type="match status" value="1"/>
</dbReference>
<evidence type="ECO:0000256" key="4">
    <source>
        <dbReference type="ARBA" id="ARBA00022603"/>
    </source>
</evidence>
<protein>
    <recommendedName>
        <fullName evidence="3">methylated-DNA--[protein]-cysteine S-methyltransferase</fullName>
        <ecNumber evidence="3">2.1.1.63</ecNumber>
    </recommendedName>
</protein>
<dbReference type="SUPFAM" id="SSF53155">
    <property type="entry name" value="Methylated DNA-protein cysteine methyltransferase domain"/>
    <property type="match status" value="1"/>
</dbReference>
<dbReference type="InterPro" id="IPR036631">
    <property type="entry name" value="MGMT_N_sf"/>
</dbReference>
<gene>
    <name evidence="10" type="ORF">SAMN05421505_12483</name>
</gene>
<dbReference type="Gene3D" id="3.30.160.70">
    <property type="entry name" value="Methylated DNA-protein cysteine methyltransferase domain"/>
    <property type="match status" value="1"/>
</dbReference>
<dbReference type="FunFam" id="1.10.10.10:FF:000214">
    <property type="entry name" value="Methylated-DNA--protein-cysteine methyltransferase"/>
    <property type="match status" value="1"/>
</dbReference>
<dbReference type="InterPro" id="IPR036217">
    <property type="entry name" value="MethylDNA_cys_MeTrfase_DNAb"/>
</dbReference>
<dbReference type="RefSeq" id="WP_093173009.1">
    <property type="nucleotide sequence ID" value="NZ_FNCN01000024.1"/>
</dbReference>
<keyword evidence="7" id="KW-0234">DNA repair</keyword>
<evidence type="ECO:0000256" key="1">
    <source>
        <dbReference type="ARBA" id="ARBA00001286"/>
    </source>
</evidence>
<dbReference type="GO" id="GO:0003908">
    <property type="term" value="F:methylated-DNA-[protein]-cysteine S-methyltransferase activity"/>
    <property type="evidence" value="ECO:0007669"/>
    <property type="project" value="UniProtKB-EC"/>
</dbReference>
<evidence type="ECO:0000256" key="3">
    <source>
        <dbReference type="ARBA" id="ARBA00011918"/>
    </source>
</evidence>
<dbReference type="STRING" id="504805.SAMN05421505_12483"/>
<dbReference type="CDD" id="cd06445">
    <property type="entry name" value="ATase"/>
    <property type="match status" value="1"/>
</dbReference>
<evidence type="ECO:0000313" key="10">
    <source>
        <dbReference type="EMBL" id="SDH85496.1"/>
    </source>
</evidence>
<dbReference type="Gene3D" id="1.10.10.10">
    <property type="entry name" value="Winged helix-like DNA-binding domain superfamily/Winged helix DNA-binding domain"/>
    <property type="match status" value="1"/>
</dbReference>
<dbReference type="EC" id="2.1.1.63" evidence="3"/>
<sequence>MSTGDLDALVRVTAPNYVGKSRPDIAFGTTDTLVGTLVLAVTGRGVVACSYENEHEVFERVRREVGTFIGPDPRRLDPVRRELDAFFGRRLQTFATPVDLQLATPFARSVLQIMTTVRYGTATTYGEIAARIGRPQALRAVGNALAANPVCVIVPCHRVVEGVGVLGGYAGGIAAKERLLRLEGTL</sequence>
<organism evidence="10 11">
    <name type="scientific">Sinosporangium album</name>
    <dbReference type="NCBI Taxonomy" id="504805"/>
    <lineage>
        <taxon>Bacteria</taxon>
        <taxon>Bacillati</taxon>
        <taxon>Actinomycetota</taxon>
        <taxon>Actinomycetes</taxon>
        <taxon>Streptosporangiales</taxon>
        <taxon>Streptosporangiaceae</taxon>
        <taxon>Sinosporangium</taxon>
    </lineage>
</organism>
<dbReference type="OrthoDB" id="9802228at2"/>
<dbReference type="Proteomes" id="UP000198923">
    <property type="component" value="Unassembled WGS sequence"/>
</dbReference>
<dbReference type="Pfam" id="PF01035">
    <property type="entry name" value="DNA_binding_1"/>
    <property type="match status" value="1"/>
</dbReference>
<dbReference type="NCBIfam" id="TIGR00589">
    <property type="entry name" value="ogt"/>
    <property type="match status" value="1"/>
</dbReference>
<dbReference type="InterPro" id="IPR001497">
    <property type="entry name" value="MethylDNA_cys_MeTrfase_AS"/>
</dbReference>
<evidence type="ECO:0000256" key="6">
    <source>
        <dbReference type="ARBA" id="ARBA00022763"/>
    </source>
</evidence>
<dbReference type="SUPFAM" id="SSF46767">
    <property type="entry name" value="Methylated DNA-protein cysteine methyltransferase, C-terminal domain"/>
    <property type="match status" value="1"/>
</dbReference>
<evidence type="ECO:0000256" key="2">
    <source>
        <dbReference type="ARBA" id="ARBA00008711"/>
    </source>
</evidence>
<accession>A0A1G8FU40</accession>
<proteinExistence type="inferred from homology"/>